<accession>A0ABY8THT0</accession>
<feature type="region of interest" description="Disordered" evidence="5">
    <location>
        <begin position="406"/>
        <end position="434"/>
    </location>
</feature>
<dbReference type="Proteomes" id="UP001244341">
    <property type="component" value="Chromosome 1b"/>
</dbReference>
<keyword evidence="4" id="KW-0539">Nucleus</keyword>
<evidence type="ECO:0000313" key="7">
    <source>
        <dbReference type="EMBL" id="WIA08027.1"/>
    </source>
</evidence>
<dbReference type="InterPro" id="IPR057941">
    <property type="entry name" value="TPR_TNPO3_IPO13_2nd"/>
</dbReference>
<dbReference type="PANTHER" id="PTHR12363">
    <property type="entry name" value="TRANSPORTIN 3 AND IMPORTIN 13"/>
    <property type="match status" value="1"/>
</dbReference>
<feature type="domain" description="Importin N-terminal" evidence="6">
    <location>
        <begin position="24"/>
        <end position="91"/>
    </location>
</feature>
<sequence>MADQVVAAIAALYGSDDAAVRSEADRWLERWQSSSEAWTVANAILHNPSSGAEYTYFCAQTLKTKVQRDYEELPAESVPQLRDSLLQLLLRFGHGSPAVRTQLCLAMAALAAHLPAAQWSEGGVLRWLMERFSGQDPAVAMSCMLELLTVLPQEADSRKIACRPERRAAFAAELRAIIPDALQLLTSCLGQPGETVRGQVLESLGCWLKLSGGSDLPQGLAGSQLVTAALEGLGVDGTFHAAVDAQWVLWGMCDVYAALEGLGVDGTFLCGHGRDAVVELIWITVDPASCVPNPEMTGLAQLLVGRVMALRPRFSVALHKAIAESEGRDGGNDNDVDDEFDDDSESVKGMARLFCEVAEAYIQLVLAATPEVLPPVEALLDVTAHPEHDIFSMSFGFWHKLSRQLSTASSEQEQQQQQQAPGSPVQAAAAAATSAAAAEQQRRREFFRPAFEKLISLVRGRMRLPDGYSSMRNSERADWRRHRHAWADVLVDACDAVGQQRALQLLLLPLTEVSQGVAAGREFDWKTAELALHCVRSVACMPFAPTEPMLEQLLTALPTLPPKPPQLPYTSALLLSAYAEWLDKAISAGRCGHIIPQLLPMLLTALGDPVSAPAAAIAIRDLCDCCGKHMSTPHILEQLMALYAKTLEAGAATKTAAAAAAAAAAGGAQGVIAGPVMTAAQRTAAAGAAVAAAGNAVAAAGALHEDDVHCVIQGMVMCLSRCLPEQQLPAGLITLARPLLQPVTAAMQQFTPSLGAGETALAAHLPLFDRLATLFQSMKQQQAAATILQQAWVPLDVALLRGATDRSAVERLCRVLRYGIKASGKCCAPLLPTLLETLPGRFQQTRHPAFMYVVSELLKIFCAETAADGSMRPILTALIGSSCAGLTTLQAMDDQPDLVDDTFLLAGRAAAYCPRLLLVPQLLPQLLDTALLGVLVQHREACRSVLSFLSRLFDPASALTSLQDHPGLDQAASVGLLEQQLLRVGPALTRMLLGGAVGALPQSRVEDIAPVLQAMLKLAGNKGALQWITECATLIPDVALTAGDRQAFLAAAAAVVQGNTGMDGGCPGLEEALEAMSDLCRRNKRAMKAAQCALLPQQLHGALGLA</sequence>
<reference evidence="7 8" key="1">
    <citation type="submission" date="2023-05" db="EMBL/GenBank/DDBJ databases">
        <title>A 100% complete, gapless, phased diploid assembly of the Scenedesmus obliquus UTEX 3031 genome.</title>
        <authorList>
            <person name="Biondi T.C."/>
            <person name="Hanschen E.R."/>
            <person name="Kwon T."/>
            <person name="Eng W."/>
            <person name="Kruse C.P.S."/>
            <person name="Koehler S.I."/>
            <person name="Kunde Y."/>
            <person name="Gleasner C.D."/>
            <person name="You Mak K.T."/>
            <person name="Polle J."/>
            <person name="Hovde B.T."/>
            <person name="Starkenburg S.R."/>
        </authorList>
    </citation>
    <scope>NUCLEOTIDE SEQUENCE [LARGE SCALE GENOMIC DNA]</scope>
    <source>
        <strain evidence="7 8">DOE0152z</strain>
    </source>
</reference>
<dbReference type="Pfam" id="PF24139">
    <property type="entry name" value="TPR_TNPO3_IPO13_4th"/>
    <property type="match status" value="1"/>
</dbReference>
<dbReference type="Pfam" id="PF24138">
    <property type="entry name" value="TPR_TNPO3_IPO13_2nd"/>
    <property type="match status" value="1"/>
</dbReference>
<dbReference type="SUPFAM" id="SSF48371">
    <property type="entry name" value="ARM repeat"/>
    <property type="match status" value="1"/>
</dbReference>
<dbReference type="InterPro" id="IPR001494">
    <property type="entry name" value="Importin-beta_N"/>
</dbReference>
<evidence type="ECO:0000256" key="4">
    <source>
        <dbReference type="ARBA" id="ARBA00023242"/>
    </source>
</evidence>
<evidence type="ECO:0000313" key="8">
    <source>
        <dbReference type="Proteomes" id="UP001244341"/>
    </source>
</evidence>
<gene>
    <name evidence="7" type="ORF">OEZ85_007497</name>
</gene>
<dbReference type="InterPro" id="IPR051345">
    <property type="entry name" value="Importin_beta-like_NTR"/>
</dbReference>
<comment type="subcellular location">
    <subcellularLocation>
        <location evidence="1">Nucleus</location>
    </subcellularLocation>
</comment>
<evidence type="ECO:0000256" key="2">
    <source>
        <dbReference type="ARBA" id="ARBA00007991"/>
    </source>
</evidence>
<evidence type="ECO:0000256" key="5">
    <source>
        <dbReference type="SAM" id="MobiDB-lite"/>
    </source>
</evidence>
<keyword evidence="3" id="KW-0813">Transport</keyword>
<evidence type="ECO:0000256" key="1">
    <source>
        <dbReference type="ARBA" id="ARBA00004123"/>
    </source>
</evidence>
<keyword evidence="8" id="KW-1185">Reference proteome</keyword>
<evidence type="ECO:0000259" key="6">
    <source>
        <dbReference type="PROSITE" id="PS50166"/>
    </source>
</evidence>
<dbReference type="PANTHER" id="PTHR12363:SF33">
    <property type="entry name" value="IMPORTIN-13"/>
    <property type="match status" value="1"/>
</dbReference>
<dbReference type="InterPro" id="IPR058537">
    <property type="entry name" value="TPR_TNPO3_IPO13_4th"/>
</dbReference>
<dbReference type="InterPro" id="IPR016024">
    <property type="entry name" value="ARM-type_fold"/>
</dbReference>
<feature type="compositionally biased region" description="Low complexity" evidence="5">
    <location>
        <begin position="408"/>
        <end position="434"/>
    </location>
</feature>
<dbReference type="SMART" id="SM00913">
    <property type="entry name" value="IBN_N"/>
    <property type="match status" value="1"/>
</dbReference>
<dbReference type="Pfam" id="PF08389">
    <property type="entry name" value="Xpo1"/>
    <property type="match status" value="1"/>
</dbReference>
<dbReference type="Pfam" id="PF03810">
    <property type="entry name" value="IBN_N"/>
    <property type="match status" value="1"/>
</dbReference>
<dbReference type="InterPro" id="IPR013598">
    <property type="entry name" value="Exportin-1/Importin-b-like"/>
</dbReference>
<protein>
    <recommendedName>
        <fullName evidence="6">Importin N-terminal domain-containing protein</fullName>
    </recommendedName>
</protein>
<organism evidence="7 8">
    <name type="scientific">Tetradesmus obliquus</name>
    <name type="common">Green alga</name>
    <name type="synonym">Acutodesmus obliquus</name>
    <dbReference type="NCBI Taxonomy" id="3088"/>
    <lineage>
        <taxon>Eukaryota</taxon>
        <taxon>Viridiplantae</taxon>
        <taxon>Chlorophyta</taxon>
        <taxon>core chlorophytes</taxon>
        <taxon>Chlorophyceae</taxon>
        <taxon>CS clade</taxon>
        <taxon>Sphaeropleales</taxon>
        <taxon>Scenedesmaceae</taxon>
        <taxon>Tetradesmus</taxon>
    </lineage>
</organism>
<dbReference type="PROSITE" id="PS50166">
    <property type="entry name" value="IMPORTIN_B_NT"/>
    <property type="match status" value="1"/>
</dbReference>
<dbReference type="EMBL" id="CP126208">
    <property type="protein sequence ID" value="WIA08027.1"/>
    <property type="molecule type" value="Genomic_DNA"/>
</dbReference>
<comment type="similarity">
    <text evidence="2">Belongs to the importin beta family.</text>
</comment>
<evidence type="ECO:0000256" key="3">
    <source>
        <dbReference type="ARBA" id="ARBA00022448"/>
    </source>
</evidence>
<dbReference type="Gene3D" id="1.25.10.10">
    <property type="entry name" value="Leucine-rich Repeat Variant"/>
    <property type="match status" value="2"/>
</dbReference>
<name>A0ABY8THT0_TETOB</name>
<dbReference type="InterPro" id="IPR011989">
    <property type="entry name" value="ARM-like"/>
</dbReference>
<proteinExistence type="inferred from homology"/>